<reference evidence="3" key="1">
    <citation type="submission" date="2020-06" db="EMBL/GenBank/DDBJ databases">
        <title>Draft genomic sequecing of Geomonas sp. Red745.</title>
        <authorList>
            <person name="Itoh H."/>
            <person name="Xu Z.X."/>
            <person name="Ushijima N."/>
            <person name="Masuda Y."/>
            <person name="Shiratori Y."/>
            <person name="Senoo K."/>
        </authorList>
    </citation>
    <scope>NUCLEOTIDE SEQUENCE [LARGE SCALE GENOMIC DNA]</scope>
    <source>
        <strain evidence="3">Red745</strain>
    </source>
</reference>
<proteinExistence type="predicted"/>
<evidence type="ECO:0000256" key="1">
    <source>
        <dbReference type="SAM" id="MobiDB-lite"/>
    </source>
</evidence>
<protein>
    <submittedName>
        <fullName evidence="2">Uncharacterized protein</fullName>
    </submittedName>
</protein>
<evidence type="ECO:0000313" key="3">
    <source>
        <dbReference type="Proteomes" id="UP000587586"/>
    </source>
</evidence>
<evidence type="ECO:0000313" key="2">
    <source>
        <dbReference type="EMBL" id="GFO69301.1"/>
    </source>
</evidence>
<feature type="region of interest" description="Disordered" evidence="1">
    <location>
        <begin position="1"/>
        <end position="60"/>
    </location>
</feature>
<dbReference type="EMBL" id="BLXZ01000005">
    <property type="protein sequence ID" value="GFO69301.1"/>
    <property type="molecule type" value="Genomic_DNA"/>
</dbReference>
<comment type="caution">
    <text evidence="2">The sequence shown here is derived from an EMBL/GenBank/DDBJ whole genome shotgun (WGS) entry which is preliminary data.</text>
</comment>
<name>A0A6V8N9Z3_9BACT</name>
<accession>A0A6V8N9Z3</accession>
<sequence>MYREARSRNLNRRGCSGEMQGRVAAEPGGMPGAEHEVPYQGQLLIQPENGQNSREEPFPE</sequence>
<keyword evidence="3" id="KW-1185">Reference proteome</keyword>
<dbReference type="AlphaFoldDB" id="A0A6V8N9Z3"/>
<gene>
    <name evidence="2" type="ORF">GMLC_28800</name>
</gene>
<organism evidence="2 3">
    <name type="scientific">Geomonas limicola</name>
    <dbReference type="NCBI Taxonomy" id="2740186"/>
    <lineage>
        <taxon>Bacteria</taxon>
        <taxon>Pseudomonadati</taxon>
        <taxon>Thermodesulfobacteriota</taxon>
        <taxon>Desulfuromonadia</taxon>
        <taxon>Geobacterales</taxon>
        <taxon>Geobacteraceae</taxon>
        <taxon>Geomonas</taxon>
    </lineage>
</organism>
<dbReference type="Proteomes" id="UP000587586">
    <property type="component" value="Unassembled WGS sequence"/>
</dbReference>